<dbReference type="AlphaFoldDB" id="A0A1W1EM09"/>
<reference evidence="3" key="1">
    <citation type="submission" date="2017-01" db="EMBL/GenBank/DDBJ databases">
        <authorList>
            <person name="Joensson R."/>
        </authorList>
    </citation>
    <scope>NUCLEOTIDE SEQUENCE [LARGE SCALE GENOMIC DNA]</scope>
</reference>
<evidence type="ECO:0000256" key="1">
    <source>
        <dbReference type="SAM" id="SignalP"/>
    </source>
</evidence>
<organism evidence="2 3">
    <name type="scientific">Escherichia coli</name>
    <dbReference type="NCBI Taxonomy" id="562"/>
    <lineage>
        <taxon>Bacteria</taxon>
        <taxon>Pseudomonadati</taxon>
        <taxon>Pseudomonadota</taxon>
        <taxon>Gammaproteobacteria</taxon>
        <taxon>Enterobacterales</taxon>
        <taxon>Enterobacteriaceae</taxon>
        <taxon>Escherichia</taxon>
    </lineage>
</organism>
<dbReference type="RefSeq" id="WP_160173593.1">
    <property type="nucleotide sequence ID" value="NZ_JAKLYO010000080.1"/>
</dbReference>
<accession>A0A1W1EM09</accession>
<dbReference type="Gene3D" id="2.60.40.2290">
    <property type="match status" value="1"/>
</dbReference>
<evidence type="ECO:0000313" key="2">
    <source>
        <dbReference type="EMBL" id="SJK83387.1"/>
    </source>
</evidence>
<name>A0A1W1EM09_ECOLX</name>
<dbReference type="EMBL" id="LT719075">
    <property type="protein sequence ID" value="SJK83387.1"/>
    <property type="molecule type" value="Genomic_DNA"/>
</dbReference>
<dbReference type="Proteomes" id="UP000245997">
    <property type="component" value="Plasmid pAA"/>
</dbReference>
<feature type="signal peptide" evidence="1">
    <location>
        <begin position="1"/>
        <end position="21"/>
    </location>
</feature>
<gene>
    <name evidence="2" type="ORF">BQ8769_5</name>
</gene>
<dbReference type="InterPro" id="IPR053764">
    <property type="entry name" value="CellEnv_BiogenAssoc_sf"/>
</dbReference>
<proteinExistence type="predicted"/>
<protein>
    <submittedName>
        <fullName evidence="2">Aap</fullName>
    </submittedName>
</protein>
<feature type="chain" id="PRO_5012370764" evidence="1">
    <location>
        <begin position="22"/>
        <end position="116"/>
    </location>
</feature>
<sequence>MKKIKFVIFSGILGISLNAFAGGSGWNADNVDPSQCIKQSGVQYTYNSGVSVCMQGLNEGKVRGVSVSGVFYYNDGTKSNFKGVVTPSTPVNTNQDINKTNKVGVQKYRALTEWVK</sequence>
<keyword evidence="1" id="KW-0732">Signal</keyword>
<evidence type="ECO:0000313" key="3">
    <source>
        <dbReference type="Proteomes" id="UP000245997"/>
    </source>
</evidence>